<dbReference type="AlphaFoldDB" id="A0A0F9G9V2"/>
<reference evidence="1" key="1">
    <citation type="journal article" date="2015" name="Nature">
        <title>Complex archaea that bridge the gap between prokaryotes and eukaryotes.</title>
        <authorList>
            <person name="Spang A."/>
            <person name="Saw J.H."/>
            <person name="Jorgensen S.L."/>
            <person name="Zaremba-Niedzwiedzka K."/>
            <person name="Martijn J."/>
            <person name="Lind A.E."/>
            <person name="van Eijk R."/>
            <person name="Schleper C."/>
            <person name="Guy L."/>
            <person name="Ettema T.J."/>
        </authorList>
    </citation>
    <scope>NUCLEOTIDE SEQUENCE</scope>
</reference>
<gene>
    <name evidence="1" type="ORF">LCGC14_2209740</name>
</gene>
<proteinExistence type="predicted"/>
<comment type="caution">
    <text evidence="1">The sequence shown here is derived from an EMBL/GenBank/DDBJ whole genome shotgun (WGS) entry which is preliminary data.</text>
</comment>
<evidence type="ECO:0000313" key="1">
    <source>
        <dbReference type="EMBL" id="KKL59992.1"/>
    </source>
</evidence>
<feature type="non-terminal residue" evidence="1">
    <location>
        <position position="69"/>
    </location>
</feature>
<accession>A0A0F9G9V2</accession>
<sequence length="69" mass="7978">MGKALFERATNLYAREWQRHGDIQHDPVNYVQITQDAPPDARTDRWDRAMGTRTATAQELADYDEVEAN</sequence>
<dbReference type="EMBL" id="LAZR01029298">
    <property type="protein sequence ID" value="KKL59992.1"/>
    <property type="molecule type" value="Genomic_DNA"/>
</dbReference>
<organism evidence="1">
    <name type="scientific">marine sediment metagenome</name>
    <dbReference type="NCBI Taxonomy" id="412755"/>
    <lineage>
        <taxon>unclassified sequences</taxon>
        <taxon>metagenomes</taxon>
        <taxon>ecological metagenomes</taxon>
    </lineage>
</organism>
<name>A0A0F9G9V2_9ZZZZ</name>
<protein>
    <submittedName>
        <fullName evidence="1">Uncharacterized protein</fullName>
    </submittedName>
</protein>